<accession>A0A7D9LLH4</accession>
<name>A0A7D9LLH4_PARCT</name>
<dbReference type="SUPFAM" id="SSF51735">
    <property type="entry name" value="NAD(P)-binding Rossmann-fold domains"/>
    <property type="match status" value="1"/>
</dbReference>
<dbReference type="EMBL" id="CACRXK020020735">
    <property type="protein sequence ID" value="CAB4035123.1"/>
    <property type="molecule type" value="Genomic_DNA"/>
</dbReference>
<dbReference type="InterPro" id="IPR036291">
    <property type="entry name" value="NAD(P)-bd_dom_sf"/>
</dbReference>
<dbReference type="GO" id="GO:0006006">
    <property type="term" value="P:glucose metabolic process"/>
    <property type="evidence" value="ECO:0007669"/>
    <property type="project" value="TreeGrafter"/>
</dbReference>
<dbReference type="GO" id="GO:0005997">
    <property type="term" value="P:xylulose metabolic process"/>
    <property type="evidence" value="ECO:0007669"/>
    <property type="project" value="TreeGrafter"/>
</dbReference>
<evidence type="ECO:0000313" key="4">
    <source>
        <dbReference type="Proteomes" id="UP001152795"/>
    </source>
</evidence>
<comment type="similarity">
    <text evidence="1">Belongs to the short-chain dehydrogenases/reductases (SDR) family.</text>
</comment>
<dbReference type="PRINTS" id="PR00081">
    <property type="entry name" value="GDHRDH"/>
</dbReference>
<gene>
    <name evidence="3" type="ORF">PACLA_8A088436</name>
</gene>
<dbReference type="InterPro" id="IPR002347">
    <property type="entry name" value="SDR_fam"/>
</dbReference>
<evidence type="ECO:0000313" key="3">
    <source>
        <dbReference type="EMBL" id="CAB4035123.1"/>
    </source>
</evidence>
<reference evidence="3" key="1">
    <citation type="submission" date="2020-04" db="EMBL/GenBank/DDBJ databases">
        <authorList>
            <person name="Alioto T."/>
            <person name="Alioto T."/>
            <person name="Gomez Garrido J."/>
        </authorList>
    </citation>
    <scope>NUCLEOTIDE SEQUENCE</scope>
    <source>
        <strain evidence="3">A484AB</strain>
    </source>
</reference>
<evidence type="ECO:0000256" key="2">
    <source>
        <dbReference type="ARBA" id="ARBA00022857"/>
    </source>
</evidence>
<dbReference type="Gene3D" id="3.40.50.720">
    <property type="entry name" value="NAD(P)-binding Rossmann-like Domain"/>
    <property type="match status" value="1"/>
</dbReference>
<dbReference type="PANTHER" id="PTHR44252">
    <property type="entry name" value="D-ERYTHRULOSE REDUCTASE"/>
    <property type="match status" value="1"/>
</dbReference>
<dbReference type="PANTHER" id="PTHR44252:SF3">
    <property type="entry name" value="D-ERYTHRULOSE REDUCTASE-RELATED"/>
    <property type="match status" value="1"/>
</dbReference>
<protein>
    <submittedName>
        <fullName evidence="3">L-xylulose reductase-like</fullName>
    </submittedName>
</protein>
<dbReference type="OrthoDB" id="1933717at2759"/>
<dbReference type="AlphaFoldDB" id="A0A7D9LLH4"/>
<organism evidence="3 4">
    <name type="scientific">Paramuricea clavata</name>
    <name type="common">Red gorgonian</name>
    <name type="synonym">Violescent sea-whip</name>
    <dbReference type="NCBI Taxonomy" id="317549"/>
    <lineage>
        <taxon>Eukaryota</taxon>
        <taxon>Metazoa</taxon>
        <taxon>Cnidaria</taxon>
        <taxon>Anthozoa</taxon>
        <taxon>Octocorallia</taxon>
        <taxon>Malacalcyonacea</taxon>
        <taxon>Plexauridae</taxon>
        <taxon>Paramuricea</taxon>
    </lineage>
</organism>
<dbReference type="Proteomes" id="UP001152795">
    <property type="component" value="Unassembled WGS sequence"/>
</dbReference>
<keyword evidence="4" id="KW-1185">Reference proteome</keyword>
<dbReference type="PRINTS" id="PR00080">
    <property type="entry name" value="SDRFAMILY"/>
</dbReference>
<feature type="non-terminal residue" evidence="3">
    <location>
        <position position="1"/>
    </location>
</feature>
<keyword evidence="2" id="KW-0521">NADP</keyword>
<evidence type="ECO:0000256" key="1">
    <source>
        <dbReference type="ARBA" id="ARBA00006484"/>
    </source>
</evidence>
<proteinExistence type="inferred from homology"/>
<dbReference type="InterPro" id="IPR051737">
    <property type="entry name" value="L-xylulose/Carbonyl_redctase"/>
</dbReference>
<sequence>VQTKFTPVVADLMKLDEAVKAIEATGEHIDLLVNNAGLVILKETIDVTEEDIDQSTIIHVKVPICLSQLVARDLIKRGTSGAIVNISTTVSKIASAGRMPYTMTKVAMNNATMAMAVELAKHKVG</sequence>
<dbReference type="GO" id="GO:0004090">
    <property type="term" value="F:carbonyl reductase (NADPH) activity"/>
    <property type="evidence" value="ECO:0007669"/>
    <property type="project" value="TreeGrafter"/>
</dbReference>
<dbReference type="GO" id="GO:0050038">
    <property type="term" value="F:L-xylulose reductase (NADPH) activity"/>
    <property type="evidence" value="ECO:0007669"/>
    <property type="project" value="TreeGrafter"/>
</dbReference>
<dbReference type="Pfam" id="PF00106">
    <property type="entry name" value="adh_short"/>
    <property type="match status" value="1"/>
</dbReference>
<comment type="caution">
    <text evidence="3">The sequence shown here is derived from an EMBL/GenBank/DDBJ whole genome shotgun (WGS) entry which is preliminary data.</text>
</comment>